<name>A0A1X7VSS5_AMPQE</name>
<organism evidence="1">
    <name type="scientific">Amphimedon queenslandica</name>
    <name type="common">Sponge</name>
    <dbReference type="NCBI Taxonomy" id="400682"/>
    <lineage>
        <taxon>Eukaryota</taxon>
        <taxon>Metazoa</taxon>
        <taxon>Porifera</taxon>
        <taxon>Demospongiae</taxon>
        <taxon>Heteroscleromorpha</taxon>
        <taxon>Haplosclerida</taxon>
        <taxon>Niphatidae</taxon>
        <taxon>Amphimedon</taxon>
    </lineage>
</organism>
<evidence type="ECO:0000313" key="1">
    <source>
        <dbReference type="EnsemblMetazoa" id="Aqu2.1.42468_001"/>
    </source>
</evidence>
<dbReference type="InParanoid" id="A0A1X7VSS5"/>
<proteinExistence type="predicted"/>
<reference evidence="1" key="1">
    <citation type="submission" date="2017-05" db="UniProtKB">
        <authorList>
            <consortium name="EnsemblMetazoa"/>
        </authorList>
    </citation>
    <scope>IDENTIFICATION</scope>
</reference>
<dbReference type="AlphaFoldDB" id="A0A1X7VSS5"/>
<dbReference type="EnsemblMetazoa" id="Aqu2.1.42468_001">
    <property type="protein sequence ID" value="Aqu2.1.42468_001"/>
    <property type="gene ID" value="Aqu2.1.42468"/>
</dbReference>
<protein>
    <submittedName>
        <fullName evidence="1">Uncharacterized protein</fullName>
    </submittedName>
</protein>
<accession>A0A1X7VSS5</accession>
<sequence length="53" mass="6008">MPGDTTIHHTGARSVPKKVLVIQSIIMQLCLQPKLMEQSLNLLSSKAKKRYQF</sequence>